<name>A0A6A7B0Y1_9PLEO</name>
<evidence type="ECO:0000256" key="1">
    <source>
        <dbReference type="SAM" id="MobiDB-lite"/>
    </source>
</evidence>
<proteinExistence type="predicted"/>
<dbReference type="AlphaFoldDB" id="A0A6A7B0Y1"/>
<sequence>MLRRPSVAQQKGSGRRAAGGRWAATARAKGETRWGACSGAKKQQNRTGTQARSVRAEQTDRQTDRHRRAAAPSPRGAASALSTSPLPCAQKVGDWPWHPRASTEHCEHSVVERCRGPASPAALTRTSHMHQRTSEPANHAAGAFEKLPKAVVVRTRSTPGLPRAYVLRAGTWHLAPGRAVPCLSTPRGWPRRDCCCVQLSNEPGRSMLASLPLHGKSRRGCVEALTGLRAQASPTPTALAHSNQSLHWRPPAPPPVVDNYANHGRSPPASGASAT</sequence>
<organism evidence="2 3">
    <name type="scientific">Plenodomus tracheiphilus IPT5</name>
    <dbReference type="NCBI Taxonomy" id="1408161"/>
    <lineage>
        <taxon>Eukaryota</taxon>
        <taxon>Fungi</taxon>
        <taxon>Dikarya</taxon>
        <taxon>Ascomycota</taxon>
        <taxon>Pezizomycotina</taxon>
        <taxon>Dothideomycetes</taxon>
        <taxon>Pleosporomycetidae</taxon>
        <taxon>Pleosporales</taxon>
        <taxon>Pleosporineae</taxon>
        <taxon>Leptosphaeriaceae</taxon>
        <taxon>Plenodomus</taxon>
    </lineage>
</organism>
<feature type="compositionally biased region" description="Low complexity" evidence="1">
    <location>
        <begin position="70"/>
        <end position="80"/>
    </location>
</feature>
<feature type="compositionally biased region" description="Basic and acidic residues" evidence="1">
    <location>
        <begin position="54"/>
        <end position="63"/>
    </location>
</feature>
<feature type="compositionally biased region" description="Polar residues" evidence="1">
    <location>
        <begin position="41"/>
        <end position="52"/>
    </location>
</feature>
<dbReference type="EMBL" id="MU006321">
    <property type="protein sequence ID" value="KAF2847989.1"/>
    <property type="molecule type" value="Genomic_DNA"/>
</dbReference>
<feature type="region of interest" description="Disordered" evidence="1">
    <location>
        <begin position="232"/>
        <end position="275"/>
    </location>
</feature>
<accession>A0A6A7B0Y1</accession>
<evidence type="ECO:0000313" key="3">
    <source>
        <dbReference type="Proteomes" id="UP000799423"/>
    </source>
</evidence>
<feature type="compositionally biased region" description="Polar residues" evidence="1">
    <location>
        <begin position="232"/>
        <end position="246"/>
    </location>
</feature>
<evidence type="ECO:0000313" key="2">
    <source>
        <dbReference type="EMBL" id="KAF2847989.1"/>
    </source>
</evidence>
<feature type="compositionally biased region" description="Low complexity" evidence="1">
    <location>
        <begin position="15"/>
        <end position="27"/>
    </location>
</feature>
<reference evidence="2" key="1">
    <citation type="submission" date="2020-01" db="EMBL/GenBank/DDBJ databases">
        <authorList>
            <consortium name="DOE Joint Genome Institute"/>
            <person name="Haridas S."/>
            <person name="Albert R."/>
            <person name="Binder M."/>
            <person name="Bloem J."/>
            <person name="Labutti K."/>
            <person name="Salamov A."/>
            <person name="Andreopoulos B."/>
            <person name="Baker S.E."/>
            <person name="Barry K."/>
            <person name="Bills G."/>
            <person name="Bluhm B.H."/>
            <person name="Cannon C."/>
            <person name="Castanera R."/>
            <person name="Culley D.E."/>
            <person name="Daum C."/>
            <person name="Ezra D."/>
            <person name="Gonzalez J.B."/>
            <person name="Henrissat B."/>
            <person name="Kuo A."/>
            <person name="Liang C."/>
            <person name="Lipzen A."/>
            <person name="Lutzoni F."/>
            <person name="Magnuson J."/>
            <person name="Mondo S."/>
            <person name="Nolan M."/>
            <person name="Ohm R."/>
            <person name="Pangilinan J."/>
            <person name="Park H.-J."/>
            <person name="Ramirez L."/>
            <person name="Alfaro M."/>
            <person name="Sun H."/>
            <person name="Tritt A."/>
            <person name="Yoshinaga Y."/>
            <person name="Zwiers L.-H."/>
            <person name="Turgeon B.G."/>
            <person name="Goodwin S.B."/>
            <person name="Spatafora J.W."/>
            <person name="Crous P.W."/>
            <person name="Grigoriev I.V."/>
        </authorList>
    </citation>
    <scope>NUCLEOTIDE SEQUENCE</scope>
    <source>
        <strain evidence="2">IPT5</strain>
    </source>
</reference>
<dbReference type="Proteomes" id="UP000799423">
    <property type="component" value="Unassembled WGS sequence"/>
</dbReference>
<gene>
    <name evidence="2" type="ORF">T440DRAFT_537411</name>
</gene>
<feature type="region of interest" description="Disordered" evidence="1">
    <location>
        <begin position="1"/>
        <end position="85"/>
    </location>
</feature>
<keyword evidence="3" id="KW-1185">Reference proteome</keyword>
<protein>
    <submittedName>
        <fullName evidence="2">Uncharacterized protein</fullName>
    </submittedName>
</protein>